<evidence type="ECO:0000313" key="2">
    <source>
        <dbReference type="EMBL" id="OGF93532.1"/>
    </source>
</evidence>
<dbReference type="InterPro" id="IPR052747">
    <property type="entry name" value="TA_system_RelE_toxin"/>
</dbReference>
<evidence type="ECO:0008006" key="4">
    <source>
        <dbReference type="Google" id="ProtNLM"/>
    </source>
</evidence>
<dbReference type="PANTHER" id="PTHR38813">
    <property type="match status" value="1"/>
</dbReference>
<keyword evidence="1" id="KW-1277">Toxin-antitoxin system</keyword>
<dbReference type="Pfam" id="PF05016">
    <property type="entry name" value="ParE_toxin"/>
    <property type="match status" value="1"/>
</dbReference>
<reference evidence="2 3" key="1">
    <citation type="journal article" date="2016" name="Nat. Commun.">
        <title>Thousands of microbial genomes shed light on interconnected biogeochemical processes in an aquifer system.</title>
        <authorList>
            <person name="Anantharaman K."/>
            <person name="Brown C.T."/>
            <person name="Hug L.A."/>
            <person name="Sharon I."/>
            <person name="Castelle C.J."/>
            <person name="Probst A.J."/>
            <person name="Thomas B.C."/>
            <person name="Singh A."/>
            <person name="Wilkins M.J."/>
            <person name="Karaoz U."/>
            <person name="Brodie E.L."/>
            <person name="Williams K.H."/>
            <person name="Hubbard S.S."/>
            <person name="Banfield J.F."/>
        </authorList>
    </citation>
    <scope>NUCLEOTIDE SEQUENCE [LARGE SCALE GENOMIC DNA]</scope>
</reference>
<sequence length="83" mass="10114">MYKVLLEERARKDLDALDRVIYKRIIERILILQSRPRPQGTKKLEGSKNAWRLRVGDWRILYEISDARKEVKIYRIMHRSKAY</sequence>
<dbReference type="SUPFAM" id="SSF143011">
    <property type="entry name" value="RelE-like"/>
    <property type="match status" value="1"/>
</dbReference>
<name>A0A1F5Y0C2_9BACT</name>
<organism evidence="2 3">
    <name type="scientific">Candidatus Giovannonibacteria bacterium RIFCSPLOWO2_12_FULL_44_15</name>
    <dbReference type="NCBI Taxonomy" id="1798364"/>
    <lineage>
        <taxon>Bacteria</taxon>
        <taxon>Candidatus Giovannoniibacteriota</taxon>
    </lineage>
</organism>
<accession>A0A1F5Y0C2</accession>
<gene>
    <name evidence="2" type="ORF">A3G54_01135</name>
</gene>
<evidence type="ECO:0000256" key="1">
    <source>
        <dbReference type="ARBA" id="ARBA00022649"/>
    </source>
</evidence>
<dbReference type="EMBL" id="MFIQ01000013">
    <property type="protein sequence ID" value="OGF93532.1"/>
    <property type="molecule type" value="Genomic_DNA"/>
</dbReference>
<evidence type="ECO:0000313" key="3">
    <source>
        <dbReference type="Proteomes" id="UP000178894"/>
    </source>
</evidence>
<dbReference type="STRING" id="1798364.A3G54_01135"/>
<dbReference type="Gene3D" id="3.30.2310.20">
    <property type="entry name" value="RelE-like"/>
    <property type="match status" value="1"/>
</dbReference>
<dbReference type="PANTHER" id="PTHR38813:SF1">
    <property type="entry name" value="TOXIN RELE1-RELATED"/>
    <property type="match status" value="1"/>
</dbReference>
<comment type="caution">
    <text evidence="2">The sequence shown here is derived from an EMBL/GenBank/DDBJ whole genome shotgun (WGS) entry which is preliminary data.</text>
</comment>
<dbReference type="InterPro" id="IPR035093">
    <property type="entry name" value="RelE/ParE_toxin_dom_sf"/>
</dbReference>
<dbReference type="Proteomes" id="UP000178894">
    <property type="component" value="Unassembled WGS sequence"/>
</dbReference>
<dbReference type="AlphaFoldDB" id="A0A1F5Y0C2"/>
<proteinExistence type="predicted"/>
<protein>
    <recommendedName>
        <fullName evidence="4">Plasmid stabilization protein</fullName>
    </recommendedName>
</protein>
<dbReference type="InterPro" id="IPR007712">
    <property type="entry name" value="RelE/ParE_toxin"/>
</dbReference>